<keyword evidence="3 6" id="KW-0597">Phosphoprotein</keyword>
<sequence>MSAGEGSFYSDWRVLQPDGSTIHLKCRAEVCTSESSGEKHLVGICLDISETVRLSRDIVEAERHSESRLFQLIRTTCHEIRNPLQGMIGCAETQLLLLEKVMGSSKTDDDMANIMADLKSLASDIHACANHQACVITDLLDFEREISDAPQPVCCATNITHAHNTSLVLHIPKQLWVSTDVRLTKRIMINLVSNAVKFTDNGTIHISAQHNSDGLTMEVSDNGCGIPDDFKKNIFHVTGCTSQSEYITGSGLGLCIVKQLTNSLGGTISFKDNKPKGTVFTLVVPCEPSLPGSPDMASKDSWTSDDPCFSELDIVVADDNIVNRKVLSRMLQASFRQVIVVEDGALAIAAFKSNNASFVILDVHMPIMDGLKAASIIRKADASVPIIFLTGEIGDSLVDVVKAMAPAQLLLKPVSKSKLLHELKQFRLHNK</sequence>
<proteinExistence type="predicted"/>
<evidence type="ECO:0000313" key="9">
    <source>
        <dbReference type="EMBL" id="KAG5184130.1"/>
    </source>
</evidence>
<dbReference type="OrthoDB" id="194852at2759"/>
<dbReference type="Gene3D" id="3.40.50.2300">
    <property type="match status" value="1"/>
</dbReference>
<accession>A0A835Z327</accession>
<dbReference type="Gene3D" id="1.10.287.130">
    <property type="match status" value="1"/>
</dbReference>
<evidence type="ECO:0000256" key="2">
    <source>
        <dbReference type="ARBA" id="ARBA00012438"/>
    </source>
</evidence>
<dbReference type="SUPFAM" id="SSF52172">
    <property type="entry name" value="CheY-like"/>
    <property type="match status" value="1"/>
</dbReference>
<evidence type="ECO:0000256" key="4">
    <source>
        <dbReference type="ARBA" id="ARBA00022679"/>
    </source>
</evidence>
<evidence type="ECO:0000256" key="6">
    <source>
        <dbReference type="PROSITE-ProRule" id="PRU00169"/>
    </source>
</evidence>
<dbReference type="GO" id="GO:0009927">
    <property type="term" value="F:histidine phosphotransfer kinase activity"/>
    <property type="evidence" value="ECO:0007669"/>
    <property type="project" value="TreeGrafter"/>
</dbReference>
<dbReference type="InterPro" id="IPR036097">
    <property type="entry name" value="HisK_dim/P_sf"/>
</dbReference>
<evidence type="ECO:0000256" key="1">
    <source>
        <dbReference type="ARBA" id="ARBA00000085"/>
    </source>
</evidence>
<protein>
    <recommendedName>
        <fullName evidence="2">histidine kinase</fullName>
        <ecNumber evidence="2">2.7.13.3</ecNumber>
    </recommendedName>
</protein>
<dbReference type="Gene3D" id="3.30.565.10">
    <property type="entry name" value="Histidine kinase-like ATPase, C-terminal domain"/>
    <property type="match status" value="1"/>
</dbReference>
<dbReference type="SMART" id="SM00387">
    <property type="entry name" value="HATPase_c"/>
    <property type="match status" value="1"/>
</dbReference>
<dbReference type="Pfam" id="PF00072">
    <property type="entry name" value="Response_reg"/>
    <property type="match status" value="1"/>
</dbReference>
<keyword evidence="4" id="KW-0808">Transferase</keyword>
<dbReference type="CDD" id="cd17546">
    <property type="entry name" value="REC_hyHK_CKI1_RcsC-like"/>
    <property type="match status" value="1"/>
</dbReference>
<organism evidence="9 10">
    <name type="scientific">Tribonema minus</name>
    <dbReference type="NCBI Taxonomy" id="303371"/>
    <lineage>
        <taxon>Eukaryota</taxon>
        <taxon>Sar</taxon>
        <taxon>Stramenopiles</taxon>
        <taxon>Ochrophyta</taxon>
        <taxon>PX clade</taxon>
        <taxon>Xanthophyceae</taxon>
        <taxon>Tribonematales</taxon>
        <taxon>Tribonemataceae</taxon>
        <taxon>Tribonema</taxon>
    </lineage>
</organism>
<dbReference type="InterPro" id="IPR036890">
    <property type="entry name" value="HATPase_C_sf"/>
</dbReference>
<gene>
    <name evidence="9" type="ORF">JKP88DRAFT_163468</name>
</gene>
<comment type="catalytic activity">
    <reaction evidence="1">
        <text>ATP + protein L-histidine = ADP + protein N-phospho-L-histidine.</text>
        <dbReference type="EC" id="2.7.13.3"/>
    </reaction>
</comment>
<dbReference type="CDD" id="cd00075">
    <property type="entry name" value="HATPase"/>
    <property type="match status" value="1"/>
</dbReference>
<dbReference type="PANTHER" id="PTHR43047:SF72">
    <property type="entry name" value="OSMOSENSING HISTIDINE PROTEIN KINASE SLN1"/>
    <property type="match status" value="1"/>
</dbReference>
<reference evidence="9" key="1">
    <citation type="submission" date="2021-02" db="EMBL/GenBank/DDBJ databases">
        <title>First Annotated Genome of the Yellow-green Alga Tribonema minus.</title>
        <authorList>
            <person name="Mahan K.M."/>
        </authorList>
    </citation>
    <scope>NUCLEOTIDE SEQUENCE</scope>
    <source>
        <strain evidence="9">UTEX B ZZ1240</strain>
    </source>
</reference>
<keyword evidence="10" id="KW-1185">Reference proteome</keyword>
<dbReference type="SMART" id="SM00448">
    <property type="entry name" value="REC"/>
    <property type="match status" value="1"/>
</dbReference>
<feature type="modified residue" description="4-aspartylphosphate" evidence="6">
    <location>
        <position position="362"/>
    </location>
</feature>
<dbReference type="InterPro" id="IPR004358">
    <property type="entry name" value="Sig_transdc_His_kin-like_C"/>
</dbReference>
<feature type="domain" description="Histidine kinase" evidence="7">
    <location>
        <begin position="75"/>
        <end position="288"/>
    </location>
</feature>
<dbReference type="SUPFAM" id="SSF55874">
    <property type="entry name" value="ATPase domain of HSP90 chaperone/DNA topoisomerase II/histidine kinase"/>
    <property type="match status" value="1"/>
</dbReference>
<evidence type="ECO:0000256" key="5">
    <source>
        <dbReference type="ARBA" id="ARBA00022777"/>
    </source>
</evidence>
<dbReference type="AlphaFoldDB" id="A0A835Z327"/>
<dbReference type="GO" id="GO:0005886">
    <property type="term" value="C:plasma membrane"/>
    <property type="evidence" value="ECO:0007669"/>
    <property type="project" value="TreeGrafter"/>
</dbReference>
<dbReference type="InterPro" id="IPR011006">
    <property type="entry name" value="CheY-like_superfamily"/>
</dbReference>
<comment type="caution">
    <text evidence="9">The sequence shown here is derived from an EMBL/GenBank/DDBJ whole genome shotgun (WGS) entry which is preliminary data.</text>
</comment>
<dbReference type="PRINTS" id="PR00344">
    <property type="entry name" value="BCTRLSENSOR"/>
</dbReference>
<dbReference type="PANTHER" id="PTHR43047">
    <property type="entry name" value="TWO-COMPONENT HISTIDINE PROTEIN KINASE"/>
    <property type="match status" value="1"/>
</dbReference>
<feature type="domain" description="Response regulatory" evidence="8">
    <location>
        <begin position="313"/>
        <end position="427"/>
    </location>
</feature>
<dbReference type="InterPro" id="IPR001789">
    <property type="entry name" value="Sig_transdc_resp-reg_receiver"/>
</dbReference>
<dbReference type="InterPro" id="IPR005467">
    <property type="entry name" value="His_kinase_dom"/>
</dbReference>
<dbReference type="PROSITE" id="PS50110">
    <property type="entry name" value="RESPONSE_REGULATORY"/>
    <property type="match status" value="1"/>
</dbReference>
<dbReference type="CDD" id="cd00082">
    <property type="entry name" value="HisKA"/>
    <property type="match status" value="1"/>
</dbReference>
<dbReference type="EMBL" id="JAFCMP010000179">
    <property type="protein sequence ID" value="KAG5184130.1"/>
    <property type="molecule type" value="Genomic_DNA"/>
</dbReference>
<dbReference type="EC" id="2.7.13.3" evidence="2"/>
<dbReference type="Pfam" id="PF02518">
    <property type="entry name" value="HATPase_c"/>
    <property type="match status" value="1"/>
</dbReference>
<evidence type="ECO:0000259" key="8">
    <source>
        <dbReference type="PROSITE" id="PS50110"/>
    </source>
</evidence>
<dbReference type="GO" id="GO:0000155">
    <property type="term" value="F:phosphorelay sensor kinase activity"/>
    <property type="evidence" value="ECO:0007669"/>
    <property type="project" value="InterPro"/>
</dbReference>
<name>A0A835Z327_9STRA</name>
<dbReference type="InterPro" id="IPR003661">
    <property type="entry name" value="HisK_dim/P_dom"/>
</dbReference>
<keyword evidence="5 9" id="KW-0418">Kinase</keyword>
<dbReference type="Proteomes" id="UP000664859">
    <property type="component" value="Unassembled WGS sequence"/>
</dbReference>
<dbReference type="InterPro" id="IPR003594">
    <property type="entry name" value="HATPase_dom"/>
</dbReference>
<evidence type="ECO:0000256" key="3">
    <source>
        <dbReference type="ARBA" id="ARBA00022553"/>
    </source>
</evidence>
<evidence type="ECO:0000259" key="7">
    <source>
        <dbReference type="PROSITE" id="PS50109"/>
    </source>
</evidence>
<dbReference type="PROSITE" id="PS50109">
    <property type="entry name" value="HIS_KIN"/>
    <property type="match status" value="1"/>
</dbReference>
<evidence type="ECO:0000313" key="10">
    <source>
        <dbReference type="Proteomes" id="UP000664859"/>
    </source>
</evidence>
<dbReference type="SUPFAM" id="SSF47384">
    <property type="entry name" value="Homodimeric domain of signal transducing histidine kinase"/>
    <property type="match status" value="1"/>
</dbReference>